<sequence length="295" mass="30111">MASADAQSWVYPPPGVDVPPVAATSNFGPVNFGDSMILAWDAATSPTVIFSCFSQLGNQTAAYAVRGKKSPATYKFTETALQQSSFDLTFCHFYFDPSLHGNTVVFQYDNKPLAKPVTWSAGAATASSSTKSSSSSTSTATSSTTTASTTNGLSSPTVSLPAPTTPTPTDAGPASAQGSSSGGGLSAGASAGIGVGVGLGVIGAAAVAAFFLVRRRRRSRKQALAPPTDQPGPYEVPGSMQQPYTDGGGGTSPYYSSQQGTPKTTYHDSMYHQQPAAAPAAPAELQGGHRPTELP</sequence>
<gene>
    <name evidence="7" type="ORF">Micbo1qcDRAFT_13016</name>
</gene>
<keyword evidence="4 6" id="KW-0472">Membrane</keyword>
<keyword evidence="8" id="KW-1185">Reference proteome</keyword>
<accession>A0A136IX64</accession>
<evidence type="ECO:0000256" key="1">
    <source>
        <dbReference type="ARBA" id="ARBA00004167"/>
    </source>
</evidence>
<evidence type="ECO:0000256" key="5">
    <source>
        <dbReference type="SAM" id="MobiDB-lite"/>
    </source>
</evidence>
<dbReference type="InParanoid" id="A0A136IX64"/>
<name>A0A136IX64_9PEZI</name>
<comment type="subcellular location">
    <subcellularLocation>
        <location evidence="1">Membrane</location>
        <topology evidence="1">Single-pass membrane protein</topology>
    </subcellularLocation>
</comment>
<feature type="compositionally biased region" description="Polar residues" evidence="5">
    <location>
        <begin position="253"/>
        <end position="264"/>
    </location>
</feature>
<feature type="region of interest" description="Disordered" evidence="5">
    <location>
        <begin position="218"/>
        <end position="295"/>
    </location>
</feature>
<protein>
    <recommendedName>
        <fullName evidence="9">Mid2 domain-containing protein</fullName>
    </recommendedName>
</protein>
<evidence type="ECO:0000256" key="6">
    <source>
        <dbReference type="SAM" id="Phobius"/>
    </source>
</evidence>
<evidence type="ECO:0000256" key="2">
    <source>
        <dbReference type="ARBA" id="ARBA00022692"/>
    </source>
</evidence>
<evidence type="ECO:0000313" key="7">
    <source>
        <dbReference type="EMBL" id="KXJ89533.1"/>
    </source>
</evidence>
<feature type="compositionally biased region" description="Low complexity" evidence="5">
    <location>
        <begin position="126"/>
        <end position="179"/>
    </location>
</feature>
<evidence type="ECO:0008006" key="9">
    <source>
        <dbReference type="Google" id="ProtNLM"/>
    </source>
</evidence>
<proteinExistence type="predicted"/>
<dbReference type="GO" id="GO:0016020">
    <property type="term" value="C:membrane"/>
    <property type="evidence" value="ECO:0007669"/>
    <property type="project" value="UniProtKB-SubCell"/>
</dbReference>
<evidence type="ECO:0000256" key="3">
    <source>
        <dbReference type="ARBA" id="ARBA00022989"/>
    </source>
</evidence>
<evidence type="ECO:0000313" key="8">
    <source>
        <dbReference type="Proteomes" id="UP000070501"/>
    </source>
</evidence>
<feature type="region of interest" description="Disordered" evidence="5">
    <location>
        <begin position="126"/>
        <end position="186"/>
    </location>
</feature>
<dbReference type="GO" id="GO:0071944">
    <property type="term" value="C:cell periphery"/>
    <property type="evidence" value="ECO:0007669"/>
    <property type="project" value="UniProtKB-ARBA"/>
</dbReference>
<dbReference type="AlphaFoldDB" id="A0A136IX64"/>
<dbReference type="EMBL" id="KQ964255">
    <property type="protein sequence ID" value="KXJ89533.1"/>
    <property type="molecule type" value="Genomic_DNA"/>
</dbReference>
<dbReference type="OrthoDB" id="4777668at2759"/>
<evidence type="ECO:0000256" key="4">
    <source>
        <dbReference type="ARBA" id="ARBA00023136"/>
    </source>
</evidence>
<dbReference type="PANTHER" id="PTHR15549:SF26">
    <property type="entry name" value="AXIAL BUDDING PATTERN PROTEIN 2-RELATED"/>
    <property type="match status" value="1"/>
</dbReference>
<reference evidence="8" key="1">
    <citation type="submission" date="2016-02" db="EMBL/GenBank/DDBJ databases">
        <title>Draft genome sequence of Microdochium bolleyi, a fungal endophyte of beachgrass.</title>
        <authorList>
            <consortium name="DOE Joint Genome Institute"/>
            <person name="David A.S."/>
            <person name="May G."/>
            <person name="Haridas S."/>
            <person name="Lim J."/>
            <person name="Wang M."/>
            <person name="Labutti K."/>
            <person name="Lipzen A."/>
            <person name="Barry K."/>
            <person name="Grigoriev I.V."/>
        </authorList>
    </citation>
    <scope>NUCLEOTIDE SEQUENCE [LARGE SCALE GENOMIC DNA]</scope>
    <source>
        <strain evidence="8">J235TASD1</strain>
    </source>
</reference>
<feature type="transmembrane region" description="Helical" evidence="6">
    <location>
        <begin position="191"/>
        <end position="213"/>
    </location>
</feature>
<dbReference type="InterPro" id="IPR051694">
    <property type="entry name" value="Immunoregulatory_rcpt-like"/>
</dbReference>
<dbReference type="Proteomes" id="UP000070501">
    <property type="component" value="Unassembled WGS sequence"/>
</dbReference>
<dbReference type="PANTHER" id="PTHR15549">
    <property type="entry name" value="PAIRED IMMUNOGLOBULIN-LIKE TYPE 2 RECEPTOR"/>
    <property type="match status" value="1"/>
</dbReference>
<keyword evidence="3 6" id="KW-1133">Transmembrane helix</keyword>
<keyword evidence="2 6" id="KW-0812">Transmembrane</keyword>
<organism evidence="7 8">
    <name type="scientific">Microdochium bolleyi</name>
    <dbReference type="NCBI Taxonomy" id="196109"/>
    <lineage>
        <taxon>Eukaryota</taxon>
        <taxon>Fungi</taxon>
        <taxon>Dikarya</taxon>
        <taxon>Ascomycota</taxon>
        <taxon>Pezizomycotina</taxon>
        <taxon>Sordariomycetes</taxon>
        <taxon>Xylariomycetidae</taxon>
        <taxon>Xylariales</taxon>
        <taxon>Microdochiaceae</taxon>
        <taxon>Microdochium</taxon>
    </lineage>
</organism>